<evidence type="ECO:0000313" key="3">
    <source>
        <dbReference type="Proteomes" id="UP000654075"/>
    </source>
</evidence>
<dbReference type="SUPFAM" id="SSF47616">
    <property type="entry name" value="GST C-terminal domain-like"/>
    <property type="match status" value="1"/>
</dbReference>
<feature type="domain" description="GST N-terminal" evidence="1">
    <location>
        <begin position="3"/>
        <end position="89"/>
    </location>
</feature>
<keyword evidence="3" id="KW-1185">Reference proteome</keyword>
<comment type="caution">
    <text evidence="2">The sequence shown here is derived from an EMBL/GenBank/DDBJ whole genome shotgun (WGS) entry which is preliminary data.</text>
</comment>
<dbReference type="Gene3D" id="1.20.1050.10">
    <property type="match status" value="1"/>
</dbReference>
<evidence type="ECO:0000259" key="1">
    <source>
        <dbReference type="PROSITE" id="PS50404"/>
    </source>
</evidence>
<dbReference type="GO" id="GO:0006749">
    <property type="term" value="P:glutathione metabolic process"/>
    <property type="evidence" value="ECO:0007669"/>
    <property type="project" value="TreeGrafter"/>
</dbReference>
<dbReference type="Proteomes" id="UP000654075">
    <property type="component" value="Unassembled WGS sequence"/>
</dbReference>
<accession>A0A813HEE2</accession>
<gene>
    <name evidence="2" type="ORF">PGLA1383_LOCUS51785</name>
</gene>
<sequence>MAGGWRLLYFSAPTRGEQVRLLFHAASTPFDDVRLDFPKGITPFKHAVLGQGSPLMFDQLPAMTSPDGTHVAQVAACMQVVGRSVGFAPESPAQDARAMALTLYSEEIRDSVFYKLLIPAVICGLLRKKFLGIFCFLSPLVNLYFRTSKVRASLNRRLRLLEANLDHNLRTVGSEGFFCGAKMSYADVALFDSVRESLDLPGFDPDKELAEHTCPNEALLLRPLWRDFDSFMARGRAVGVRLQKAKLTLRKLCRGISLHMVEAPSLPEDPWFQARRAAEALGAAARLAGLGVLERLSQPLLEALGMSGADAARVAAVGTARASALSLAEAVCDAARSVPAPAACALTRAAAAKHDEPLALILEASASLAALRADESASAAAAKALLSALSRVQGLWDASSPSAAQGAAERYAGPAVLRALVEAECSRLRAVHEDLQLRWQLAKAEAERWRAEYREQGFPEKAACCLELARQAASEDGLRGFVVGRALRSAASGLEALKSSGESAASALGGGLTPSLGLLGRARVDADRRIDAVQEVVQRESRDLELWAARGRMPDGEAAPPPVESEERDLWAEISIDRAVEALEATLGAALPQVATLDDQAAAAIRRLGALSTQTGAAQAAAEELGLRLSMWGPTANVQEVVAACAATAEALKAVVRKLCSAEEDLLEVLDSASAEADVVAKSWTADWLAAGNWTPVAQALLDAGPVIAKAPQAACPTEELLRTLLLPVRGLAAFAADPTVRARVAALQPS</sequence>
<dbReference type="PANTHER" id="PTHR11571:SF150">
    <property type="entry name" value="GLUTATHIONE S-TRANSFERASE"/>
    <property type="match status" value="1"/>
</dbReference>
<dbReference type="PANTHER" id="PTHR11571">
    <property type="entry name" value="GLUTATHIONE S-TRANSFERASE"/>
    <property type="match status" value="1"/>
</dbReference>
<dbReference type="GO" id="GO:0004364">
    <property type="term" value="F:glutathione transferase activity"/>
    <property type="evidence" value="ECO:0007669"/>
    <property type="project" value="TreeGrafter"/>
</dbReference>
<dbReference type="EMBL" id="CAJNNV010031455">
    <property type="protein sequence ID" value="CAE8636303.1"/>
    <property type="molecule type" value="Genomic_DNA"/>
</dbReference>
<evidence type="ECO:0000313" key="2">
    <source>
        <dbReference type="EMBL" id="CAE8636303.1"/>
    </source>
</evidence>
<dbReference type="InterPro" id="IPR036282">
    <property type="entry name" value="Glutathione-S-Trfase_C_sf"/>
</dbReference>
<dbReference type="InterPro" id="IPR004045">
    <property type="entry name" value="Glutathione_S-Trfase_N"/>
</dbReference>
<protein>
    <recommendedName>
        <fullName evidence="1">GST N-terminal domain-containing protein</fullName>
    </recommendedName>
</protein>
<dbReference type="Gene3D" id="3.40.30.10">
    <property type="entry name" value="Glutaredoxin"/>
    <property type="match status" value="1"/>
</dbReference>
<reference evidence="2" key="1">
    <citation type="submission" date="2021-02" db="EMBL/GenBank/DDBJ databases">
        <authorList>
            <person name="Dougan E. K."/>
            <person name="Rhodes N."/>
            <person name="Thang M."/>
            <person name="Chan C."/>
        </authorList>
    </citation>
    <scope>NUCLEOTIDE SEQUENCE</scope>
</reference>
<dbReference type="InterPro" id="IPR050213">
    <property type="entry name" value="GST_superfamily"/>
</dbReference>
<organism evidence="2 3">
    <name type="scientific">Polarella glacialis</name>
    <name type="common">Dinoflagellate</name>
    <dbReference type="NCBI Taxonomy" id="89957"/>
    <lineage>
        <taxon>Eukaryota</taxon>
        <taxon>Sar</taxon>
        <taxon>Alveolata</taxon>
        <taxon>Dinophyceae</taxon>
        <taxon>Suessiales</taxon>
        <taxon>Suessiaceae</taxon>
        <taxon>Polarella</taxon>
    </lineage>
</organism>
<dbReference type="InterPro" id="IPR036249">
    <property type="entry name" value="Thioredoxin-like_sf"/>
</dbReference>
<proteinExistence type="predicted"/>
<dbReference type="AlphaFoldDB" id="A0A813HEE2"/>
<name>A0A813HEE2_POLGL</name>
<dbReference type="PROSITE" id="PS50404">
    <property type="entry name" value="GST_NTER"/>
    <property type="match status" value="1"/>
</dbReference>
<dbReference type="SUPFAM" id="SSF52833">
    <property type="entry name" value="Thioredoxin-like"/>
    <property type="match status" value="1"/>
</dbReference>